<protein>
    <submittedName>
        <fullName evidence="2">Uncharacterized protein</fullName>
    </submittedName>
</protein>
<proteinExistence type="predicted"/>
<name>A0ABS9HF18_9ACTN</name>
<keyword evidence="3" id="KW-1185">Reference proteome</keyword>
<gene>
    <name evidence="2" type="ORF">L2K70_13730</name>
</gene>
<dbReference type="Proteomes" id="UP001201161">
    <property type="component" value="Unassembled WGS sequence"/>
</dbReference>
<evidence type="ECO:0000313" key="3">
    <source>
        <dbReference type="Proteomes" id="UP001201161"/>
    </source>
</evidence>
<organism evidence="2 3">
    <name type="scientific">Nocardioides potassii</name>
    <dbReference type="NCBI Taxonomy" id="2911371"/>
    <lineage>
        <taxon>Bacteria</taxon>
        <taxon>Bacillati</taxon>
        <taxon>Actinomycetota</taxon>
        <taxon>Actinomycetes</taxon>
        <taxon>Propionibacteriales</taxon>
        <taxon>Nocardioidaceae</taxon>
        <taxon>Nocardioides</taxon>
    </lineage>
</organism>
<feature type="chain" id="PRO_5046269528" evidence="1">
    <location>
        <begin position="23"/>
        <end position="320"/>
    </location>
</feature>
<dbReference type="PROSITE" id="PS51257">
    <property type="entry name" value="PROKAR_LIPOPROTEIN"/>
    <property type="match status" value="1"/>
</dbReference>
<dbReference type="EMBL" id="JAKJHZ010000008">
    <property type="protein sequence ID" value="MCF6378668.1"/>
    <property type="molecule type" value="Genomic_DNA"/>
</dbReference>
<keyword evidence="1" id="KW-0732">Signal</keyword>
<reference evidence="2 3" key="1">
    <citation type="submission" date="2022-01" db="EMBL/GenBank/DDBJ databases">
        <title>Nocardioides sp. nov., an actinomycete isolated from mining soil.</title>
        <authorList>
            <person name="Liu L."/>
        </authorList>
    </citation>
    <scope>NUCLEOTIDE SEQUENCE [LARGE SCALE GENOMIC DNA]</scope>
    <source>
        <strain evidence="2 3">KLBMP 9356</strain>
    </source>
</reference>
<evidence type="ECO:0000256" key="1">
    <source>
        <dbReference type="SAM" id="SignalP"/>
    </source>
</evidence>
<dbReference type="RefSeq" id="WP_236402740.1">
    <property type="nucleotide sequence ID" value="NZ_JAKJHZ010000008.1"/>
</dbReference>
<feature type="signal peptide" evidence="1">
    <location>
        <begin position="1"/>
        <end position="22"/>
    </location>
</feature>
<comment type="caution">
    <text evidence="2">The sequence shown here is derived from an EMBL/GenBank/DDBJ whole genome shotgun (WGS) entry which is preliminary data.</text>
</comment>
<accession>A0ABS9HF18</accession>
<sequence length="320" mass="33003">MTLRARWSVVPAVVGCVLAIVATVTSCGTGGSDDPSTTPRSTACVSEATAPAEQIGEQVAEWVRFCPLAEEGAAERVRHPAGVVTGDLAAAVAATLWQTQDGRPQCGDEGGRTSGPNRRFRIEVGLGDGRVAELAGSTGCSTRDATLFSQLETTLLMDAAGAAPAAAPRDPISCPGRFTTTLTDADGASAAQLVDGAEHPWQSTVPVLPMPAVVADVCAYSGDGRRRTLVDQWRTDPATADAIRAQATTGYTDGVADCEPDPGATSYVVVLGDRTGTTRTLAIDPTRCATVQAAIGTPPVDTYLGLASPRLVRVVSRSRP</sequence>
<evidence type="ECO:0000313" key="2">
    <source>
        <dbReference type="EMBL" id="MCF6378668.1"/>
    </source>
</evidence>